<evidence type="ECO:0000256" key="3">
    <source>
        <dbReference type="ARBA" id="ARBA00011881"/>
    </source>
</evidence>
<feature type="domain" description="Aromatic amino acid beta-eliminating lyase/threonine aldolase" evidence="6">
    <location>
        <begin position="58"/>
        <end position="304"/>
    </location>
</feature>
<dbReference type="InterPro" id="IPR015421">
    <property type="entry name" value="PyrdxlP-dep_Trfase_major"/>
</dbReference>
<dbReference type="STRING" id="1384054.N790_02100"/>
<keyword evidence="4" id="KW-0663">Pyridoxal phosphate</keyword>
<dbReference type="InterPro" id="IPR001597">
    <property type="entry name" value="ArAA_b-elim_lyase/Thr_aldolase"/>
</dbReference>
<dbReference type="EMBL" id="AVCH01000172">
    <property type="protein sequence ID" value="KFN46214.1"/>
    <property type="molecule type" value="Genomic_DNA"/>
</dbReference>
<keyword evidence="5" id="KW-0732">Signal</keyword>
<keyword evidence="8" id="KW-1185">Reference proteome</keyword>
<dbReference type="PATRIC" id="fig|1384054.3.peg.1864"/>
<dbReference type="PANTHER" id="PTHR48097:SF9">
    <property type="entry name" value="L-THREONINE ALDOLASE"/>
    <property type="match status" value="1"/>
</dbReference>
<dbReference type="RefSeq" id="WP_052385854.1">
    <property type="nucleotide sequence ID" value="NZ_AVCH01000172.1"/>
</dbReference>
<sequence length="378" mass="41139">MDRRHFLAAGAAATASTLLPANAAEATNDGLFQQVNFFSDGQALTPREYAVLLEKAVQGANFAPDYYSRGGAIEALEAKFAERLGKEAAIFLPTGTLANQLAVRKLAGEHRRVLVQAESHLYNDSGDAAQVLSGLSLLPLAPGRATFTLDEAKEWAARSAGGRVESRIGVLSIESPVRRRQHEFVPFDELVRLTAWAREQGMRCHLDGARLFNLPQHTGHSVKEHAALFDTVYVSLWKHFNGASGAILAGDAAFIEGLYHVRRQFGGGLPYAWPLVAFVDTFLDDYEAHYARAWQAADKVIARLEASSRFTARKLENGTSTFLLQARGLTSAALAERAQEHGVLLPRLPDEATDIPLQVNTSLLRKAPDAVARAFLGP</sequence>
<organism evidence="7 8">
    <name type="scientific">Arenimonas malthae CC-JY-1</name>
    <dbReference type="NCBI Taxonomy" id="1384054"/>
    <lineage>
        <taxon>Bacteria</taxon>
        <taxon>Pseudomonadati</taxon>
        <taxon>Pseudomonadota</taxon>
        <taxon>Gammaproteobacteria</taxon>
        <taxon>Lysobacterales</taxon>
        <taxon>Lysobacteraceae</taxon>
        <taxon>Arenimonas</taxon>
    </lineage>
</organism>
<dbReference type="GO" id="GO:0005829">
    <property type="term" value="C:cytosol"/>
    <property type="evidence" value="ECO:0007669"/>
    <property type="project" value="TreeGrafter"/>
</dbReference>
<dbReference type="PROSITE" id="PS51318">
    <property type="entry name" value="TAT"/>
    <property type="match status" value="1"/>
</dbReference>
<dbReference type="GO" id="GO:0008732">
    <property type="term" value="F:L-allo-threonine aldolase activity"/>
    <property type="evidence" value="ECO:0007669"/>
    <property type="project" value="TreeGrafter"/>
</dbReference>
<dbReference type="Pfam" id="PF01212">
    <property type="entry name" value="Beta_elim_lyase"/>
    <property type="match status" value="1"/>
</dbReference>
<feature type="signal peptide" evidence="5">
    <location>
        <begin position="1"/>
        <end position="23"/>
    </location>
</feature>
<gene>
    <name evidence="7" type="ORF">N790_02100</name>
</gene>
<dbReference type="Gene3D" id="3.40.640.10">
    <property type="entry name" value="Type I PLP-dependent aspartate aminotransferase-like (Major domain)"/>
    <property type="match status" value="1"/>
</dbReference>
<dbReference type="OrthoDB" id="9774495at2"/>
<comment type="subunit">
    <text evidence="3">Homotetramer.</text>
</comment>
<comment type="similarity">
    <text evidence="2">Belongs to the threonine aldolase family.</text>
</comment>
<dbReference type="PANTHER" id="PTHR48097">
    <property type="entry name" value="L-THREONINE ALDOLASE-RELATED"/>
    <property type="match status" value="1"/>
</dbReference>
<accession>A0A091B5S4</accession>
<comment type="cofactor">
    <cofactor evidence="1">
        <name>pyridoxal 5'-phosphate</name>
        <dbReference type="ChEBI" id="CHEBI:597326"/>
    </cofactor>
</comment>
<dbReference type="GO" id="GO:0006545">
    <property type="term" value="P:glycine biosynthetic process"/>
    <property type="evidence" value="ECO:0007669"/>
    <property type="project" value="TreeGrafter"/>
</dbReference>
<dbReference type="Proteomes" id="UP000029392">
    <property type="component" value="Unassembled WGS sequence"/>
</dbReference>
<protein>
    <recommendedName>
        <fullName evidence="6">Aromatic amino acid beta-eliminating lyase/threonine aldolase domain-containing protein</fullName>
    </recommendedName>
</protein>
<evidence type="ECO:0000256" key="5">
    <source>
        <dbReference type="SAM" id="SignalP"/>
    </source>
</evidence>
<dbReference type="InterPro" id="IPR006311">
    <property type="entry name" value="TAT_signal"/>
</dbReference>
<dbReference type="SUPFAM" id="SSF53383">
    <property type="entry name" value="PLP-dependent transferases"/>
    <property type="match status" value="1"/>
</dbReference>
<comment type="caution">
    <text evidence="7">The sequence shown here is derived from an EMBL/GenBank/DDBJ whole genome shotgun (WGS) entry which is preliminary data.</text>
</comment>
<evidence type="ECO:0000256" key="4">
    <source>
        <dbReference type="ARBA" id="ARBA00022898"/>
    </source>
</evidence>
<name>A0A091B5S4_9GAMM</name>
<dbReference type="GO" id="GO:0006567">
    <property type="term" value="P:L-threonine catabolic process"/>
    <property type="evidence" value="ECO:0007669"/>
    <property type="project" value="TreeGrafter"/>
</dbReference>
<dbReference type="InterPro" id="IPR015424">
    <property type="entry name" value="PyrdxlP-dep_Trfase"/>
</dbReference>
<evidence type="ECO:0000256" key="1">
    <source>
        <dbReference type="ARBA" id="ARBA00001933"/>
    </source>
</evidence>
<evidence type="ECO:0000313" key="8">
    <source>
        <dbReference type="Proteomes" id="UP000029392"/>
    </source>
</evidence>
<evidence type="ECO:0000256" key="2">
    <source>
        <dbReference type="ARBA" id="ARBA00006966"/>
    </source>
</evidence>
<proteinExistence type="inferred from homology"/>
<evidence type="ECO:0000313" key="7">
    <source>
        <dbReference type="EMBL" id="KFN46214.1"/>
    </source>
</evidence>
<evidence type="ECO:0000259" key="6">
    <source>
        <dbReference type="Pfam" id="PF01212"/>
    </source>
</evidence>
<dbReference type="eggNOG" id="COG2008">
    <property type="taxonomic scope" value="Bacteria"/>
</dbReference>
<reference evidence="7 8" key="1">
    <citation type="submission" date="2013-09" db="EMBL/GenBank/DDBJ databases">
        <title>Genome sequencing of Arenimonas malthae.</title>
        <authorList>
            <person name="Chen F."/>
            <person name="Wang G."/>
        </authorList>
    </citation>
    <scope>NUCLEOTIDE SEQUENCE [LARGE SCALE GENOMIC DNA]</scope>
    <source>
        <strain evidence="7 8">CC-JY-1</strain>
    </source>
</reference>
<dbReference type="AlphaFoldDB" id="A0A091B5S4"/>
<feature type="chain" id="PRO_5001870851" description="Aromatic amino acid beta-eliminating lyase/threonine aldolase domain-containing protein" evidence="5">
    <location>
        <begin position="24"/>
        <end position="378"/>
    </location>
</feature>